<keyword evidence="1" id="KW-0472">Membrane</keyword>
<dbReference type="EMBL" id="CAEZUW010000096">
    <property type="protein sequence ID" value="CAB4615215.1"/>
    <property type="molecule type" value="Genomic_DNA"/>
</dbReference>
<evidence type="ECO:0000256" key="1">
    <source>
        <dbReference type="SAM" id="Phobius"/>
    </source>
</evidence>
<name>A0A6J6HUL5_9ZZZZ</name>
<sequence>MRVVAVAVMPSMAGVHVVTGTRTSVIVFATVLTAGVTNLNLAD</sequence>
<organism evidence="2">
    <name type="scientific">freshwater metagenome</name>
    <dbReference type="NCBI Taxonomy" id="449393"/>
    <lineage>
        <taxon>unclassified sequences</taxon>
        <taxon>metagenomes</taxon>
        <taxon>ecological metagenomes</taxon>
    </lineage>
</organism>
<dbReference type="AlphaFoldDB" id="A0A6J6HUL5"/>
<feature type="transmembrane region" description="Helical" evidence="1">
    <location>
        <begin position="23"/>
        <end position="42"/>
    </location>
</feature>
<evidence type="ECO:0000313" key="2">
    <source>
        <dbReference type="EMBL" id="CAB4615215.1"/>
    </source>
</evidence>
<protein>
    <submittedName>
        <fullName evidence="2">Unannotated protein</fullName>
    </submittedName>
</protein>
<keyword evidence="1" id="KW-1133">Transmembrane helix</keyword>
<accession>A0A6J6HUL5</accession>
<keyword evidence="1" id="KW-0812">Transmembrane</keyword>
<proteinExistence type="predicted"/>
<gene>
    <name evidence="2" type="ORF">UFOPK1855_00650</name>
</gene>
<reference evidence="2" key="1">
    <citation type="submission" date="2020-05" db="EMBL/GenBank/DDBJ databases">
        <authorList>
            <person name="Chiriac C."/>
            <person name="Salcher M."/>
            <person name="Ghai R."/>
            <person name="Kavagutti S V."/>
        </authorList>
    </citation>
    <scope>NUCLEOTIDE SEQUENCE</scope>
</reference>